<dbReference type="InterPro" id="IPR023365">
    <property type="entry name" value="Sortase_dom-sf"/>
</dbReference>
<dbReference type="Gene3D" id="2.40.260.10">
    <property type="entry name" value="Sortase"/>
    <property type="match status" value="1"/>
</dbReference>
<dbReference type="InterPro" id="IPR022445">
    <property type="entry name" value="Sortase_proteobact_type"/>
</dbReference>
<dbReference type="Pfam" id="PF04203">
    <property type="entry name" value="Sortase"/>
    <property type="match status" value="1"/>
</dbReference>
<reference evidence="2" key="1">
    <citation type="submission" date="2018-04" db="EMBL/GenBank/DDBJ databases">
        <title>Genomes of Endosymbiotic and Endophytic Bradyrhizobium Publication status.</title>
        <authorList>
            <person name="Guha S."/>
            <person name="Jorrin B."/>
            <person name="Sarkar M."/>
            <person name="Poole P.S."/>
            <person name="DasGupta M."/>
        </authorList>
    </citation>
    <scope>NUCLEOTIDE SEQUENCE</scope>
    <source>
        <strain evidence="2">WBOS16</strain>
    </source>
</reference>
<evidence type="ECO:0000313" key="2">
    <source>
        <dbReference type="EMBL" id="UUO64979.1"/>
    </source>
</evidence>
<organism evidence="2 3">
    <name type="scientific">Bradyrhizobium betae</name>
    <dbReference type="NCBI Taxonomy" id="244734"/>
    <lineage>
        <taxon>Bacteria</taxon>
        <taxon>Pseudomonadati</taxon>
        <taxon>Pseudomonadota</taxon>
        <taxon>Alphaproteobacteria</taxon>
        <taxon>Hyphomicrobiales</taxon>
        <taxon>Nitrobacteraceae</taxon>
        <taxon>Bradyrhizobium</taxon>
    </lineage>
</organism>
<dbReference type="CDD" id="cd05828">
    <property type="entry name" value="Sortase_D_1"/>
    <property type="match status" value="1"/>
</dbReference>
<name>A0AAE9SSB2_9BRAD</name>
<protein>
    <submittedName>
        <fullName evidence="2">Class GN sortase</fullName>
    </submittedName>
</protein>
<proteinExistence type="predicted"/>
<accession>A0AAE9SSB2</accession>
<dbReference type="InterPro" id="IPR041999">
    <property type="entry name" value="Sortase_D_1"/>
</dbReference>
<dbReference type="AlphaFoldDB" id="A0AAE9SSB2"/>
<dbReference type="Proteomes" id="UP001058872">
    <property type="component" value="Chromosome"/>
</dbReference>
<keyword evidence="1" id="KW-0378">Hydrolase</keyword>
<sequence length="230" mass="25186">MPRLISPLVLALIGLILFGDGAYIHAKAWLAQVLLARAFDRSIATGQAVKPWFWADTWPVARIEVKRIGASAIVLQGASGQALAFGPGHVQHTADAGERGTAVYAAHRDTHFRFLRNVVIGDIIDVTRRDGGHFRYRADSSAVVRFDASGIDARTQGFELVLATCWPFDAVAPGPERYVLHATLIGAGISPTAPTTRGSIAHSTTRHAPWLPVQRTRHRTEWRSTKKNNR</sequence>
<dbReference type="NCBIfam" id="TIGR03784">
    <property type="entry name" value="marine_sortase"/>
    <property type="match status" value="1"/>
</dbReference>
<dbReference type="GO" id="GO:0016787">
    <property type="term" value="F:hydrolase activity"/>
    <property type="evidence" value="ECO:0007669"/>
    <property type="project" value="UniProtKB-KW"/>
</dbReference>
<dbReference type="EMBL" id="CP028989">
    <property type="protein sequence ID" value="UUO64979.1"/>
    <property type="molecule type" value="Genomic_DNA"/>
</dbReference>
<dbReference type="SUPFAM" id="SSF63817">
    <property type="entry name" value="Sortase"/>
    <property type="match status" value="1"/>
</dbReference>
<evidence type="ECO:0000313" key="3">
    <source>
        <dbReference type="Proteomes" id="UP001058872"/>
    </source>
</evidence>
<dbReference type="InterPro" id="IPR005754">
    <property type="entry name" value="Sortase"/>
</dbReference>
<evidence type="ECO:0000256" key="1">
    <source>
        <dbReference type="ARBA" id="ARBA00022801"/>
    </source>
</evidence>
<gene>
    <name evidence="2" type="ORF">DCM83_06945</name>
</gene>